<feature type="compositionally biased region" description="Polar residues" evidence="5">
    <location>
        <begin position="7"/>
        <end position="37"/>
    </location>
</feature>
<comment type="cofactor">
    <cofactor evidence="1">
        <name>FAD</name>
        <dbReference type="ChEBI" id="CHEBI:57692"/>
    </cofactor>
</comment>
<gene>
    <name evidence="7" type="primary">TAH18</name>
    <name evidence="7" type="ORF">SLS62_003930</name>
</gene>
<protein>
    <submittedName>
        <fullName evidence="7">NAPDH-dependent diflavin reductase</fullName>
    </submittedName>
</protein>
<dbReference type="EMBL" id="JAKJXP020000023">
    <property type="protein sequence ID" value="KAK7754084.1"/>
    <property type="molecule type" value="Genomic_DNA"/>
</dbReference>
<dbReference type="InterPro" id="IPR023173">
    <property type="entry name" value="NADPH_Cyt_P450_Rdtase_alpha"/>
</dbReference>
<name>A0AAN9YTW2_9PEZI</name>
<dbReference type="InterPro" id="IPR001709">
    <property type="entry name" value="Flavoprot_Pyr_Nucl_cyt_Rdtase"/>
</dbReference>
<dbReference type="GO" id="GO:0005829">
    <property type="term" value="C:cytosol"/>
    <property type="evidence" value="ECO:0007669"/>
    <property type="project" value="TreeGrafter"/>
</dbReference>
<dbReference type="Proteomes" id="UP001320420">
    <property type="component" value="Unassembled WGS sequence"/>
</dbReference>
<dbReference type="SUPFAM" id="SSF52343">
    <property type="entry name" value="Ferredoxin reductase-like, C-terminal NADP-linked domain"/>
    <property type="match status" value="1"/>
</dbReference>
<proteinExistence type="predicted"/>
<feature type="compositionally biased region" description="Basic and acidic residues" evidence="5">
    <location>
        <begin position="38"/>
        <end position="48"/>
    </location>
</feature>
<dbReference type="Gene3D" id="2.40.30.10">
    <property type="entry name" value="Translation factors"/>
    <property type="match status" value="1"/>
</dbReference>
<dbReference type="GO" id="GO:0010181">
    <property type="term" value="F:FMN binding"/>
    <property type="evidence" value="ECO:0007669"/>
    <property type="project" value="TreeGrafter"/>
</dbReference>
<evidence type="ECO:0000313" key="7">
    <source>
        <dbReference type="EMBL" id="KAK7754084.1"/>
    </source>
</evidence>
<dbReference type="Pfam" id="PF00175">
    <property type="entry name" value="NAD_binding_1"/>
    <property type="match status" value="1"/>
</dbReference>
<dbReference type="InterPro" id="IPR003097">
    <property type="entry name" value="CysJ-like_FAD-binding"/>
</dbReference>
<dbReference type="GO" id="GO:0050660">
    <property type="term" value="F:flavin adenine dinucleotide binding"/>
    <property type="evidence" value="ECO:0007669"/>
    <property type="project" value="TreeGrafter"/>
</dbReference>
<dbReference type="InterPro" id="IPR039261">
    <property type="entry name" value="FNR_nucleotide-bd"/>
</dbReference>
<keyword evidence="8" id="KW-1185">Reference proteome</keyword>
<comment type="caution">
    <text evidence="7">The sequence shown here is derived from an EMBL/GenBank/DDBJ whole genome shotgun (WGS) entry which is preliminary data.</text>
</comment>
<sequence length="542" mass="61034">MDATMSAHESSNGVASSRSDGSTVSNTGDSNLSSISDVSRDTTEKQSLDRTAAQFSHVDLANPSLLEEDLRNERLHYSSYALPARLSEGTARFVKGGIDNLDRPNVLRDEPSKYSLVDSNDVDKILPPPDLLPIPMAFNALLQTNSRVTPSDHWQDVRSLVLYVYPREDLQAEEHIEPYYKPGDVLTIYPKNFPEDVQALIDLMGWGDVADEPFEHHSRQGGGIPGLPNFPQPRNCFPLPNSTLRQLLLHNYDITAIPKRIFIDQIAWHTIDPMHRERLHEFADPKFTDEFYDYTSRPRRSILEILQDFPSVKIPYQEIPSVFPAIRGREYSIASGGELLREPGADLLRVELLVALVKYKTVLRKTRQGLCSRYLESLKPNTVINVTIGDNQGPPNKSQHIRSPLLAIGPGTGIAPIRSLIYDRLTHPDSGDNVVFFGGRNRKADFYFHEDWVDLGVTVHTAFSRDQKEKVYVQDIIRQEAAHVCFLIQRGAIICLCGSAGKMPEAVRQALYDALVMGGLASNVETARHIIEHNVEYWEEVW</sequence>
<dbReference type="PRINTS" id="PR00371">
    <property type="entry name" value="FPNCR"/>
</dbReference>
<dbReference type="Gene3D" id="1.20.990.10">
    <property type="entry name" value="NADPH-cytochrome p450 Reductase, Chain A, domain 3"/>
    <property type="match status" value="1"/>
</dbReference>
<dbReference type="Pfam" id="PF00667">
    <property type="entry name" value="FAD_binding_1"/>
    <property type="match status" value="1"/>
</dbReference>
<keyword evidence="3" id="KW-0274">FAD</keyword>
<evidence type="ECO:0000256" key="3">
    <source>
        <dbReference type="ARBA" id="ARBA00022827"/>
    </source>
</evidence>
<evidence type="ECO:0000256" key="2">
    <source>
        <dbReference type="ARBA" id="ARBA00022630"/>
    </source>
</evidence>
<evidence type="ECO:0000259" key="6">
    <source>
        <dbReference type="PROSITE" id="PS51384"/>
    </source>
</evidence>
<keyword evidence="4" id="KW-0560">Oxidoreductase</keyword>
<dbReference type="AlphaFoldDB" id="A0AAN9YTW2"/>
<reference evidence="7 8" key="1">
    <citation type="submission" date="2024-02" db="EMBL/GenBank/DDBJ databases">
        <title>De novo assembly and annotation of 12 fungi associated with fruit tree decline syndrome in Ontario, Canada.</title>
        <authorList>
            <person name="Sulman M."/>
            <person name="Ellouze W."/>
            <person name="Ilyukhin E."/>
        </authorList>
    </citation>
    <scope>NUCLEOTIDE SEQUENCE [LARGE SCALE GENOMIC DNA]</scope>
    <source>
        <strain evidence="7 8">M11/M66-122</strain>
    </source>
</reference>
<dbReference type="InterPro" id="IPR017938">
    <property type="entry name" value="Riboflavin_synthase-like_b-brl"/>
</dbReference>
<evidence type="ECO:0000256" key="5">
    <source>
        <dbReference type="SAM" id="MobiDB-lite"/>
    </source>
</evidence>
<keyword evidence="2" id="KW-0285">Flavoprotein</keyword>
<dbReference type="PROSITE" id="PS51384">
    <property type="entry name" value="FAD_FR"/>
    <property type="match status" value="1"/>
</dbReference>
<dbReference type="InterPro" id="IPR001433">
    <property type="entry name" value="OxRdtase_FAD/NAD-bd"/>
</dbReference>
<feature type="domain" description="FAD-binding FR-type" evidence="6">
    <location>
        <begin position="135"/>
        <end position="402"/>
    </location>
</feature>
<evidence type="ECO:0000313" key="8">
    <source>
        <dbReference type="Proteomes" id="UP001320420"/>
    </source>
</evidence>
<organism evidence="7 8">
    <name type="scientific">Diatrype stigma</name>
    <dbReference type="NCBI Taxonomy" id="117547"/>
    <lineage>
        <taxon>Eukaryota</taxon>
        <taxon>Fungi</taxon>
        <taxon>Dikarya</taxon>
        <taxon>Ascomycota</taxon>
        <taxon>Pezizomycotina</taxon>
        <taxon>Sordariomycetes</taxon>
        <taxon>Xylariomycetidae</taxon>
        <taxon>Xylariales</taxon>
        <taxon>Diatrypaceae</taxon>
        <taxon>Diatrype</taxon>
    </lineage>
</organism>
<evidence type="ECO:0000256" key="4">
    <source>
        <dbReference type="ARBA" id="ARBA00023002"/>
    </source>
</evidence>
<dbReference type="SUPFAM" id="SSF63380">
    <property type="entry name" value="Riboflavin synthase domain-like"/>
    <property type="match status" value="1"/>
</dbReference>
<evidence type="ECO:0000256" key="1">
    <source>
        <dbReference type="ARBA" id="ARBA00001974"/>
    </source>
</evidence>
<dbReference type="PANTHER" id="PTHR19384:SF10">
    <property type="entry name" value="NADPH-DEPENDENT DIFLAVIN OXIDOREDUCTASE 1"/>
    <property type="match status" value="1"/>
</dbReference>
<accession>A0AAN9YTW2</accession>
<dbReference type="GO" id="GO:0016491">
    <property type="term" value="F:oxidoreductase activity"/>
    <property type="evidence" value="ECO:0007669"/>
    <property type="project" value="UniProtKB-KW"/>
</dbReference>
<dbReference type="Gene3D" id="3.40.50.80">
    <property type="entry name" value="Nucleotide-binding domain of ferredoxin-NADP reductase (FNR) module"/>
    <property type="match status" value="1"/>
</dbReference>
<feature type="region of interest" description="Disordered" evidence="5">
    <location>
        <begin position="1"/>
        <end position="50"/>
    </location>
</feature>
<dbReference type="FunFam" id="1.20.990.10:FF:000013">
    <property type="entry name" value="NADPH-dependent diflavin oxidoreductase 1"/>
    <property type="match status" value="1"/>
</dbReference>
<dbReference type="PANTHER" id="PTHR19384">
    <property type="entry name" value="NITRIC OXIDE SYNTHASE-RELATED"/>
    <property type="match status" value="1"/>
</dbReference>
<dbReference type="InterPro" id="IPR017927">
    <property type="entry name" value="FAD-bd_FR_type"/>
</dbReference>